<protein>
    <recommendedName>
        <fullName evidence="5">SbsA Ig-like domain-containing protein</fullName>
    </recommendedName>
</protein>
<gene>
    <name evidence="3" type="ORF">A3D53_00190</name>
</gene>
<feature type="chain" id="PRO_5009525619" description="SbsA Ig-like domain-containing protein" evidence="2">
    <location>
        <begin position="17"/>
        <end position="671"/>
    </location>
</feature>
<evidence type="ECO:0000313" key="4">
    <source>
        <dbReference type="Proteomes" id="UP000176413"/>
    </source>
</evidence>
<feature type="signal peptide" evidence="2">
    <location>
        <begin position="1"/>
        <end position="16"/>
    </location>
</feature>
<feature type="transmembrane region" description="Helical" evidence="1">
    <location>
        <begin position="94"/>
        <end position="116"/>
    </location>
</feature>
<comment type="caution">
    <text evidence="3">The sequence shown here is derived from an EMBL/GenBank/DDBJ whole genome shotgun (WGS) entry which is preliminary data.</text>
</comment>
<sequence length="671" mass="72636">MVFCLYFLIQASAASAETAVTSTVTQGLEIIQEPLGQTAVDIRVIVARVIRVALGLLGIIFLILILYGGYLWMTAGGNAEQIAAAKKVLTNGTIGLIIILSAYSIVLLIMNILGLGSSGDGSGDLMGEVGLSSDQNFYGSGALGTIIKDHYPDRNQIDVPRNAKIIITFKKPVNLASFIDNTNGSKDGDGNDILGDCTTPNPNDNFSWENNCDRLKIAEPNKLPPISIKRAGEEIGGASVLASGANGSYHTVVIRPLDLLGSESENMLHTVRVGAAIKFDDPENDNPSIFKGLPPGRDFYEWKFTTNNTLDLNPPYVVSVFPANGTVESKNSVIQVDFNEPIDPTGIQGVFTDQKDYFAIEGNVIFATTSQSTLPPGEFRLLNGYKTLEFTSTLACGTNACGGTIYCLPVCDKTGADCTEDTYEILLRAGRTFTNSSFEALPFSGLMDLSGNALDANRNKIVDQVSITSPVFPNQKEYDNFFWSFRLNDRVDMTAPYLHQVSPGPNAGNITPDQELSLLFSKRMRVEPMYSIAIEEKPISADPLCFVPRVTFNDDGTTDDDYTTKTELKHCPFITTAQRYYYPVVTSSVEDVKFNCFYPGKGPIDTESASKNSKICDDAHPNNCCGVDKTTDEVFCCNGVKNTIDTQACIEALKSASPLTVISPLTAQTAG</sequence>
<dbReference type="AlphaFoldDB" id="A0A1F6MA41"/>
<evidence type="ECO:0000256" key="2">
    <source>
        <dbReference type="SAM" id="SignalP"/>
    </source>
</evidence>
<evidence type="ECO:0000256" key="1">
    <source>
        <dbReference type="SAM" id="Phobius"/>
    </source>
</evidence>
<keyword evidence="2" id="KW-0732">Signal</keyword>
<accession>A0A1F6MA41</accession>
<reference evidence="3 4" key="1">
    <citation type="journal article" date="2016" name="Nat. Commun.">
        <title>Thousands of microbial genomes shed light on interconnected biogeochemical processes in an aquifer system.</title>
        <authorList>
            <person name="Anantharaman K."/>
            <person name="Brown C.T."/>
            <person name="Hug L.A."/>
            <person name="Sharon I."/>
            <person name="Castelle C.J."/>
            <person name="Probst A.J."/>
            <person name="Thomas B.C."/>
            <person name="Singh A."/>
            <person name="Wilkins M.J."/>
            <person name="Karaoz U."/>
            <person name="Brodie E.L."/>
            <person name="Williams K.H."/>
            <person name="Hubbard S.S."/>
            <person name="Banfield J.F."/>
        </authorList>
    </citation>
    <scope>NUCLEOTIDE SEQUENCE [LARGE SCALE GENOMIC DNA]</scope>
</reference>
<keyword evidence="1" id="KW-0472">Membrane</keyword>
<keyword evidence="1" id="KW-1133">Transmembrane helix</keyword>
<evidence type="ECO:0000313" key="3">
    <source>
        <dbReference type="EMBL" id="OGH68489.1"/>
    </source>
</evidence>
<keyword evidence="1" id="KW-0812">Transmembrane</keyword>
<evidence type="ECO:0008006" key="5">
    <source>
        <dbReference type="Google" id="ProtNLM"/>
    </source>
</evidence>
<proteinExistence type="predicted"/>
<feature type="transmembrane region" description="Helical" evidence="1">
    <location>
        <begin position="52"/>
        <end position="73"/>
    </location>
</feature>
<dbReference type="Proteomes" id="UP000176413">
    <property type="component" value="Unassembled WGS sequence"/>
</dbReference>
<name>A0A1F6MA41_9BACT</name>
<dbReference type="EMBL" id="MFQA01000039">
    <property type="protein sequence ID" value="OGH68489.1"/>
    <property type="molecule type" value="Genomic_DNA"/>
</dbReference>
<organism evidence="3 4">
    <name type="scientific">Candidatus Magasanikbacteria bacterium RIFCSPHIGHO2_02_FULL_45_10</name>
    <dbReference type="NCBI Taxonomy" id="1798679"/>
    <lineage>
        <taxon>Bacteria</taxon>
        <taxon>Candidatus Magasanikiibacteriota</taxon>
    </lineage>
</organism>